<evidence type="ECO:0000313" key="10">
    <source>
        <dbReference type="Proteomes" id="UP001476247"/>
    </source>
</evidence>
<feature type="domain" description="RRM" evidence="7">
    <location>
        <begin position="313"/>
        <end position="391"/>
    </location>
</feature>
<dbReference type="InterPro" id="IPR000504">
    <property type="entry name" value="RRM_dom"/>
</dbReference>
<dbReference type="Pfam" id="PF00929">
    <property type="entry name" value="RNase_T"/>
    <property type="match status" value="1"/>
</dbReference>
<dbReference type="Proteomes" id="UP001476247">
    <property type="component" value="Unassembled WGS sequence"/>
</dbReference>
<sequence length="708" mass="77960">MESIPRPEKRKAEEEDYEESSKRPFIEEPSESKDQYETNVVKEEEYEPISFTADPKEDSEEEKVKKEEEEEYEPKTIKEETPVPLETVVPFDRLIILHLEATCDENPTNPAAVQVTKENSEIIELSFVVLNASNMEILHKQQIYVKPERTTLTPFCTEVTGIKWSSLAEAGTLKDAIAQLDDYIQNEIENENKTFCFVTHGGWVLRIQLPREARDKNITLPTYLSFCRMFDLKQEIQRWQVHHPEISLRSTSLRDLCEIFHLERVTDQTVGLNAALTTVDILKYLTASRHSDVFVHPIDTNADLKQFKKEESQVIHLAGLPFEVTQGELEAWFSSNGLRPKTMLMIQPSDNSKPSISGFVVFQLHIDAMRALALNGRCLGDRPIEVCPSSSRVIDAAGNMLVSFPLQAKSRQLRPGDWNCFNCGFHNFASRRHCFKCNAENPSPSTHASTGPPVAPTFNVGDWMCPNPSCAFHNYASRMQCKKCGGYKPGGNKINNTVPHHHHNLSLHNSHVSQGPPPSAGGPIGGYQGGRPHHHITFRPGDWYCPNPACGFQNFASRNSCFRCHTPNPNTNQQPQHQQYSPHQPGYGYGAQQAQPQQQAQQHQEPSNSYSSNVGGYNNTGSSGAGGSVGYGYGQPGGGYSSGQNSYAVPGGGYGGGSSTGGGGGGGYPYSSGGGGGGSYSYGGGVHQSGPPGGGPHSTRFRPGDWIW</sequence>
<dbReference type="CDD" id="cd06133">
    <property type="entry name" value="ERI-1_3'hExo_like"/>
    <property type="match status" value="1"/>
</dbReference>
<dbReference type="Pfam" id="PF00076">
    <property type="entry name" value="RRM_1"/>
    <property type="match status" value="1"/>
</dbReference>
<dbReference type="InterPro" id="IPR036443">
    <property type="entry name" value="Znf_RanBP2_sf"/>
</dbReference>
<dbReference type="PROSITE" id="PS01358">
    <property type="entry name" value="ZF_RANBP2_1"/>
    <property type="match status" value="3"/>
</dbReference>
<dbReference type="SMART" id="SM00360">
    <property type="entry name" value="RRM"/>
    <property type="match status" value="1"/>
</dbReference>
<reference evidence="9 10" key="1">
    <citation type="submission" date="2024-04" db="EMBL/GenBank/DDBJ databases">
        <title>genome sequences of Mucor flavus KT1a and Helicostylum pulchrum KT1b strains isolation_sourced from the surface of a dry-aged beef.</title>
        <authorList>
            <person name="Toyotome T."/>
            <person name="Hosono M."/>
            <person name="Torimaru M."/>
            <person name="Fukuda K."/>
            <person name="Mikami N."/>
        </authorList>
    </citation>
    <scope>NUCLEOTIDE SEQUENCE [LARGE SCALE GENOMIC DNA]</scope>
    <source>
        <strain evidence="9 10">KT1b</strain>
    </source>
</reference>
<organism evidence="9 10">
    <name type="scientific">Helicostylum pulchrum</name>
    <dbReference type="NCBI Taxonomy" id="562976"/>
    <lineage>
        <taxon>Eukaryota</taxon>
        <taxon>Fungi</taxon>
        <taxon>Fungi incertae sedis</taxon>
        <taxon>Mucoromycota</taxon>
        <taxon>Mucoromycotina</taxon>
        <taxon>Mucoromycetes</taxon>
        <taxon>Mucorales</taxon>
        <taxon>Mucorineae</taxon>
        <taxon>Mucoraceae</taxon>
        <taxon>Helicostylum</taxon>
    </lineage>
</organism>
<evidence type="ECO:0000256" key="2">
    <source>
        <dbReference type="ARBA" id="ARBA00022771"/>
    </source>
</evidence>
<evidence type="ECO:0000256" key="4">
    <source>
        <dbReference type="PROSITE-ProRule" id="PRU00176"/>
    </source>
</evidence>
<dbReference type="InterPro" id="IPR036397">
    <property type="entry name" value="RNaseH_sf"/>
</dbReference>
<dbReference type="Gene3D" id="3.30.420.10">
    <property type="entry name" value="Ribonuclease H-like superfamily/Ribonuclease H"/>
    <property type="match status" value="1"/>
</dbReference>
<dbReference type="InterPro" id="IPR047201">
    <property type="entry name" value="ERI-1_3'hExo-like"/>
</dbReference>
<dbReference type="Pfam" id="PF00641">
    <property type="entry name" value="Zn_ribbon_RanBP"/>
    <property type="match status" value="3"/>
</dbReference>
<dbReference type="PROSITE" id="PS50199">
    <property type="entry name" value="ZF_RANBP2_2"/>
    <property type="match status" value="3"/>
</dbReference>
<feature type="region of interest" description="Disordered" evidence="6">
    <location>
        <begin position="1"/>
        <end position="76"/>
    </location>
</feature>
<feature type="domain" description="RanBP2-type" evidence="8">
    <location>
        <begin position="414"/>
        <end position="443"/>
    </location>
</feature>
<dbReference type="PANTHER" id="PTHR23111:SF40">
    <property type="entry name" value="RNA-BINDING PROTEIN INVOLVED IN HETEROCHROMATIN ASSEMBLY-RELATED"/>
    <property type="match status" value="1"/>
</dbReference>
<feature type="compositionally biased region" description="Basic and acidic residues" evidence="6">
    <location>
        <begin position="62"/>
        <end position="76"/>
    </location>
</feature>
<dbReference type="InterPro" id="IPR012337">
    <property type="entry name" value="RNaseH-like_sf"/>
</dbReference>
<keyword evidence="4" id="KW-0694">RNA-binding</keyword>
<evidence type="ECO:0000256" key="3">
    <source>
        <dbReference type="ARBA" id="ARBA00022833"/>
    </source>
</evidence>
<evidence type="ECO:0000256" key="6">
    <source>
        <dbReference type="SAM" id="MobiDB-lite"/>
    </source>
</evidence>
<evidence type="ECO:0000256" key="5">
    <source>
        <dbReference type="PROSITE-ProRule" id="PRU00322"/>
    </source>
</evidence>
<dbReference type="SUPFAM" id="SSF90209">
    <property type="entry name" value="Ran binding protein zinc finger-like"/>
    <property type="match status" value="3"/>
</dbReference>
<keyword evidence="1" id="KW-0479">Metal-binding</keyword>
<dbReference type="SMART" id="SM00479">
    <property type="entry name" value="EXOIII"/>
    <property type="match status" value="1"/>
</dbReference>
<dbReference type="InterPro" id="IPR001876">
    <property type="entry name" value="Znf_RanBP2"/>
</dbReference>
<protein>
    <submittedName>
        <fullName evidence="9">Uncharacterized protein</fullName>
    </submittedName>
</protein>
<dbReference type="EMBL" id="BAABUJ010000020">
    <property type="protein sequence ID" value="GAA5801918.1"/>
    <property type="molecule type" value="Genomic_DNA"/>
</dbReference>
<gene>
    <name evidence="9" type="ORF">HPULCUR_007376</name>
</gene>
<proteinExistence type="predicted"/>
<dbReference type="InterPro" id="IPR012677">
    <property type="entry name" value="Nucleotide-bd_a/b_plait_sf"/>
</dbReference>
<evidence type="ECO:0000313" key="9">
    <source>
        <dbReference type="EMBL" id="GAA5801918.1"/>
    </source>
</evidence>
<accession>A0ABP9Y504</accession>
<evidence type="ECO:0000259" key="7">
    <source>
        <dbReference type="PROSITE" id="PS50102"/>
    </source>
</evidence>
<dbReference type="Gene3D" id="3.30.70.330">
    <property type="match status" value="1"/>
</dbReference>
<dbReference type="SUPFAM" id="SSF53098">
    <property type="entry name" value="Ribonuclease H-like"/>
    <property type="match status" value="1"/>
</dbReference>
<dbReference type="PANTHER" id="PTHR23111">
    <property type="entry name" value="ZINC FINGER PROTEIN"/>
    <property type="match status" value="1"/>
</dbReference>
<feature type="region of interest" description="Disordered" evidence="6">
    <location>
        <begin position="672"/>
        <end position="708"/>
    </location>
</feature>
<keyword evidence="2 5" id="KW-0863">Zinc-finger</keyword>
<feature type="region of interest" description="Disordered" evidence="6">
    <location>
        <begin position="570"/>
        <end position="621"/>
    </location>
</feature>
<comment type="caution">
    <text evidence="9">The sequence shown here is derived from an EMBL/GenBank/DDBJ whole genome shotgun (WGS) entry which is preliminary data.</text>
</comment>
<evidence type="ECO:0000259" key="8">
    <source>
        <dbReference type="PROSITE" id="PS50199"/>
    </source>
</evidence>
<dbReference type="InterPro" id="IPR013520">
    <property type="entry name" value="Ribonucl_H"/>
</dbReference>
<dbReference type="PROSITE" id="PS50102">
    <property type="entry name" value="RRM"/>
    <property type="match status" value="1"/>
</dbReference>
<feature type="domain" description="RanBP2-type" evidence="8">
    <location>
        <begin position="539"/>
        <end position="570"/>
    </location>
</feature>
<keyword evidence="10" id="KW-1185">Reference proteome</keyword>
<dbReference type="SMART" id="SM00547">
    <property type="entry name" value="ZnF_RBZ"/>
    <property type="match status" value="3"/>
</dbReference>
<feature type="compositionally biased region" description="Gly residues" evidence="6">
    <location>
        <begin position="672"/>
        <end position="696"/>
    </location>
</feature>
<dbReference type="Gene3D" id="4.10.1060.10">
    <property type="entry name" value="Zinc finger, RanBP2-type"/>
    <property type="match status" value="3"/>
</dbReference>
<dbReference type="InterPro" id="IPR035979">
    <property type="entry name" value="RBD_domain_sf"/>
</dbReference>
<keyword evidence="3" id="KW-0862">Zinc</keyword>
<dbReference type="SUPFAM" id="SSF54928">
    <property type="entry name" value="RNA-binding domain, RBD"/>
    <property type="match status" value="1"/>
</dbReference>
<feature type="region of interest" description="Disordered" evidence="6">
    <location>
        <begin position="497"/>
        <end position="533"/>
    </location>
</feature>
<feature type="domain" description="RanBP2-type" evidence="8">
    <location>
        <begin position="459"/>
        <end position="490"/>
    </location>
</feature>
<evidence type="ECO:0000256" key="1">
    <source>
        <dbReference type="ARBA" id="ARBA00022723"/>
    </source>
</evidence>
<feature type="compositionally biased region" description="Basic and acidic residues" evidence="6">
    <location>
        <begin position="1"/>
        <end position="43"/>
    </location>
</feature>
<name>A0ABP9Y504_9FUNG</name>